<comment type="subcellular location">
    <subcellularLocation>
        <location evidence="1">Late endosome membrane</location>
        <topology evidence="1">Peripheral membrane protein</topology>
        <orientation evidence="1">Cytoplasmic side</orientation>
    </subcellularLocation>
</comment>
<dbReference type="GO" id="GO:0030897">
    <property type="term" value="C:HOPS complex"/>
    <property type="evidence" value="ECO:0007669"/>
    <property type="project" value="TreeGrafter"/>
</dbReference>
<dbReference type="AlphaFoldDB" id="A0AA38HI44"/>
<proteinExistence type="predicted"/>
<keyword evidence="3" id="KW-0863">Zinc-finger</keyword>
<dbReference type="GO" id="GO:0030674">
    <property type="term" value="F:protein-macromolecule adaptor activity"/>
    <property type="evidence" value="ECO:0007669"/>
    <property type="project" value="TreeGrafter"/>
</dbReference>
<evidence type="ECO:0000313" key="9">
    <source>
        <dbReference type="Proteomes" id="UP001168821"/>
    </source>
</evidence>
<dbReference type="GO" id="GO:0008270">
    <property type="term" value="F:zinc ion binding"/>
    <property type="evidence" value="ECO:0007669"/>
    <property type="project" value="UniProtKB-KW"/>
</dbReference>
<dbReference type="Pfam" id="PF12451">
    <property type="entry name" value="VPS11_C"/>
    <property type="match status" value="1"/>
</dbReference>
<dbReference type="GO" id="GO:0031902">
    <property type="term" value="C:late endosome membrane"/>
    <property type="evidence" value="ECO:0007669"/>
    <property type="project" value="UniProtKB-SubCell"/>
</dbReference>
<evidence type="ECO:0000256" key="2">
    <source>
        <dbReference type="ARBA" id="ARBA00022723"/>
    </source>
</evidence>
<organism evidence="8 9">
    <name type="scientific">Zophobas morio</name>
    <dbReference type="NCBI Taxonomy" id="2755281"/>
    <lineage>
        <taxon>Eukaryota</taxon>
        <taxon>Metazoa</taxon>
        <taxon>Ecdysozoa</taxon>
        <taxon>Arthropoda</taxon>
        <taxon>Hexapoda</taxon>
        <taxon>Insecta</taxon>
        <taxon>Pterygota</taxon>
        <taxon>Neoptera</taxon>
        <taxon>Endopterygota</taxon>
        <taxon>Coleoptera</taxon>
        <taxon>Polyphaga</taxon>
        <taxon>Cucujiformia</taxon>
        <taxon>Tenebrionidae</taxon>
        <taxon>Zophobas</taxon>
    </lineage>
</organism>
<keyword evidence="9" id="KW-1185">Reference proteome</keyword>
<keyword evidence="6" id="KW-0175">Coiled coil</keyword>
<gene>
    <name evidence="8" type="ORF">Zmor_011761</name>
</gene>
<feature type="domain" description="Vacuolar protein sorting protein 11 C-terminal" evidence="7">
    <location>
        <begin position="146"/>
        <end position="187"/>
    </location>
</feature>
<accession>A0AA38HI44</accession>
<evidence type="ECO:0000256" key="3">
    <source>
        <dbReference type="ARBA" id="ARBA00022771"/>
    </source>
</evidence>
<feature type="coiled-coil region" evidence="6">
    <location>
        <begin position="50"/>
        <end position="77"/>
    </location>
</feature>
<keyword evidence="2" id="KW-0479">Metal-binding</keyword>
<sequence length="194" mass="22273">MSYTVKENVERLNLLPPLIVVKILSRNPAITFGVIKNYLRRKVERKREEMAEDAQLIAKYRADAQKMEQQAETLRTEPRTIQAGHCTACQKALGLPAHHFLCDHSYHPRCLLGLFFFLIRPLAPTFIIGSCLPDEDCPLCAARYQKVVDMLHSQEENHKKHELFFKQLEKSKDGYAVVADYLGKGMFPRKSSLT</sequence>
<evidence type="ECO:0000259" key="7">
    <source>
        <dbReference type="Pfam" id="PF12451"/>
    </source>
</evidence>
<keyword evidence="4" id="KW-0862">Zinc</keyword>
<evidence type="ECO:0000256" key="4">
    <source>
        <dbReference type="ARBA" id="ARBA00022833"/>
    </source>
</evidence>
<dbReference type="InterPro" id="IPR024763">
    <property type="entry name" value="VPS11_C"/>
</dbReference>
<dbReference type="PANTHER" id="PTHR23323:SF24">
    <property type="entry name" value="VACUOLAR PROTEIN SORTING-ASSOCIATED PROTEIN 11 HOMOLOG"/>
    <property type="match status" value="1"/>
</dbReference>
<dbReference type="EMBL" id="JALNTZ010003114">
    <property type="protein sequence ID" value="KAJ3616655.1"/>
    <property type="molecule type" value="Genomic_DNA"/>
</dbReference>
<evidence type="ECO:0000256" key="1">
    <source>
        <dbReference type="ARBA" id="ARBA00004492"/>
    </source>
</evidence>
<evidence type="ECO:0000313" key="8">
    <source>
        <dbReference type="EMBL" id="KAJ3616655.1"/>
    </source>
</evidence>
<name>A0AA38HI44_9CUCU</name>
<dbReference type="GO" id="GO:0006904">
    <property type="term" value="P:vesicle docking involved in exocytosis"/>
    <property type="evidence" value="ECO:0007669"/>
    <property type="project" value="TreeGrafter"/>
</dbReference>
<comment type="caution">
    <text evidence="8">The sequence shown here is derived from an EMBL/GenBank/DDBJ whole genome shotgun (WGS) entry which is preliminary data.</text>
</comment>
<dbReference type="Proteomes" id="UP001168821">
    <property type="component" value="Unassembled WGS sequence"/>
</dbReference>
<dbReference type="GO" id="GO:0007033">
    <property type="term" value="P:vacuole organization"/>
    <property type="evidence" value="ECO:0007669"/>
    <property type="project" value="TreeGrafter"/>
</dbReference>
<keyword evidence="5" id="KW-0472">Membrane</keyword>
<dbReference type="GO" id="GO:0007032">
    <property type="term" value="P:endosome organization"/>
    <property type="evidence" value="ECO:0007669"/>
    <property type="project" value="TreeGrafter"/>
</dbReference>
<reference evidence="8" key="1">
    <citation type="journal article" date="2023" name="G3 (Bethesda)">
        <title>Whole genome assemblies of Zophobas morio and Tenebrio molitor.</title>
        <authorList>
            <person name="Kaur S."/>
            <person name="Stinson S.A."/>
            <person name="diCenzo G.C."/>
        </authorList>
    </citation>
    <scope>NUCLEOTIDE SEQUENCE</scope>
    <source>
        <strain evidence="8">QUZm001</strain>
    </source>
</reference>
<protein>
    <recommendedName>
        <fullName evidence="7">Vacuolar protein sorting protein 11 C-terminal domain-containing protein</fullName>
    </recommendedName>
</protein>
<dbReference type="GO" id="GO:0048284">
    <property type="term" value="P:organelle fusion"/>
    <property type="evidence" value="ECO:0007669"/>
    <property type="project" value="TreeGrafter"/>
</dbReference>
<evidence type="ECO:0000256" key="6">
    <source>
        <dbReference type="SAM" id="Coils"/>
    </source>
</evidence>
<dbReference type="PANTHER" id="PTHR23323">
    <property type="entry name" value="VACUOLAR PROTEIN SORTING-ASSOCIATED PROTEIN"/>
    <property type="match status" value="1"/>
</dbReference>
<evidence type="ECO:0000256" key="5">
    <source>
        <dbReference type="ARBA" id="ARBA00023136"/>
    </source>
</evidence>